<dbReference type="InterPro" id="IPR053926">
    <property type="entry name" value="RecX_HTH_1st"/>
</dbReference>
<reference evidence="10 11" key="1">
    <citation type="submission" date="2020-08" db="EMBL/GenBank/DDBJ databases">
        <title>Sequencing the genomes of 1000 actinobacteria strains.</title>
        <authorList>
            <person name="Klenk H.-P."/>
        </authorList>
    </citation>
    <scope>NUCLEOTIDE SEQUENCE [LARGE SCALE GENOMIC DNA]</scope>
    <source>
        <strain evidence="10 11">DSM 43582</strain>
    </source>
</reference>
<name>A0A7W9UG62_9NOCA</name>
<feature type="domain" description="RecX first three-helical" evidence="9">
    <location>
        <begin position="339"/>
        <end position="378"/>
    </location>
</feature>
<feature type="compositionally biased region" description="Pro residues" evidence="6">
    <location>
        <begin position="288"/>
        <end position="297"/>
    </location>
</feature>
<evidence type="ECO:0000256" key="6">
    <source>
        <dbReference type="SAM" id="MobiDB-lite"/>
    </source>
</evidence>
<keyword evidence="11" id="KW-1185">Reference proteome</keyword>
<evidence type="ECO:0000259" key="7">
    <source>
        <dbReference type="Pfam" id="PF02631"/>
    </source>
</evidence>
<feature type="compositionally biased region" description="Basic and acidic residues" evidence="6">
    <location>
        <begin position="209"/>
        <end position="219"/>
    </location>
</feature>
<dbReference type="Pfam" id="PF02631">
    <property type="entry name" value="RecX_HTH2"/>
    <property type="match status" value="1"/>
</dbReference>
<feature type="compositionally biased region" description="Low complexity" evidence="6">
    <location>
        <begin position="194"/>
        <end position="203"/>
    </location>
</feature>
<evidence type="ECO:0000256" key="5">
    <source>
        <dbReference type="HAMAP-Rule" id="MF_01114"/>
    </source>
</evidence>
<dbReference type="GO" id="GO:0006282">
    <property type="term" value="P:regulation of DNA repair"/>
    <property type="evidence" value="ECO:0007669"/>
    <property type="project" value="UniProtKB-UniRule"/>
</dbReference>
<dbReference type="InterPro" id="IPR053925">
    <property type="entry name" value="RecX_HTH_3rd"/>
</dbReference>
<comment type="subcellular location">
    <subcellularLocation>
        <location evidence="1 5">Cytoplasm</location>
    </subcellularLocation>
</comment>
<feature type="domain" description="RecX first three-helical" evidence="9">
    <location>
        <begin position="226"/>
        <end position="265"/>
    </location>
</feature>
<feature type="domain" description="RecX second three-helical" evidence="7">
    <location>
        <begin position="385"/>
        <end position="426"/>
    </location>
</feature>
<dbReference type="InterPro" id="IPR003783">
    <property type="entry name" value="Regulatory_RecX"/>
</dbReference>
<comment type="similarity">
    <text evidence="2 5">Belongs to the RecX family.</text>
</comment>
<feature type="region of interest" description="Disordered" evidence="6">
    <location>
        <begin position="487"/>
        <end position="523"/>
    </location>
</feature>
<evidence type="ECO:0000313" key="11">
    <source>
        <dbReference type="Proteomes" id="UP000540412"/>
    </source>
</evidence>
<feature type="region of interest" description="Disordered" evidence="6">
    <location>
        <begin position="129"/>
        <end position="227"/>
    </location>
</feature>
<feature type="domain" description="RecX first three-helical" evidence="9">
    <location>
        <begin position="86"/>
        <end position="125"/>
    </location>
</feature>
<sequence>MPDRDAPGPAPVQGPGATRLDAVERLRRELDQGERGGDGEGEFTPGYRRPRRPKRAKTDGSGPQGVWRSDHAQPDPAPSGGTETQAKNACLRLLSTGTHGRDELSEQLAIGGFTPEVIERALDELSEAGLLTSVPQRTGKKTDAQAQAEPGSDQEPHRRRKRPATGDPDNDSGRPGDAAVRGPRRGRGVGNDSGRPVGAAAPGQRRRRRDDDSGGRPEDGGTEAQAKGMCLRLLTARERGRVELADLLAAKGFAAEVAERALDHLTTIGLISDHLVSRTSPAENPAPHSDPPSPAGPAEPSRERSSEHGDADEGRGRRRGRRGKGADREPGGGGTEAQAKDVCLRLLTDRARSRAELSDKLAAKGFAADVAERALNRLAAVGLINDAAFAEQWVHSRHTYSGRGKKVIAQELRRKGVAPADAEPALAAVTAEDESTRAAELVRHKLKSIPPDLDREKAIGRLVGMLARRGFNPATAHTVVKAELTAADFGAGQTPQPRSARTLRRTPPPAGEPAETPNPAEDHDTATELVRRKIRTFPPNLDHEKATRRLLGMLARRGYTQSVAYTVVKAELAQT</sequence>
<dbReference type="HAMAP" id="MF_01114">
    <property type="entry name" value="RecX"/>
    <property type="match status" value="1"/>
</dbReference>
<proteinExistence type="inferred from homology"/>
<evidence type="ECO:0000256" key="1">
    <source>
        <dbReference type="ARBA" id="ARBA00004496"/>
    </source>
</evidence>
<protein>
    <recommendedName>
        <fullName evidence="3 5">Regulatory protein RecX</fullName>
    </recommendedName>
</protein>
<accession>A0A7W9UG62</accession>
<comment type="caution">
    <text evidence="10">The sequence shown here is derived from an EMBL/GenBank/DDBJ whole genome shotgun (WGS) entry which is preliminary data.</text>
</comment>
<dbReference type="NCBIfam" id="NF001064">
    <property type="entry name" value="PRK00117.5-4"/>
    <property type="match status" value="1"/>
</dbReference>
<dbReference type="PANTHER" id="PTHR33602:SF1">
    <property type="entry name" value="REGULATORY PROTEIN RECX FAMILY PROTEIN"/>
    <property type="match status" value="1"/>
</dbReference>
<feature type="region of interest" description="Disordered" evidence="6">
    <location>
        <begin position="278"/>
        <end position="337"/>
    </location>
</feature>
<organism evidence="10 11">
    <name type="scientific">Nocardia transvalensis</name>
    <dbReference type="NCBI Taxonomy" id="37333"/>
    <lineage>
        <taxon>Bacteria</taxon>
        <taxon>Bacillati</taxon>
        <taxon>Actinomycetota</taxon>
        <taxon>Actinomycetes</taxon>
        <taxon>Mycobacteriales</taxon>
        <taxon>Nocardiaceae</taxon>
        <taxon>Nocardia</taxon>
    </lineage>
</organism>
<dbReference type="Proteomes" id="UP000540412">
    <property type="component" value="Unassembled WGS sequence"/>
</dbReference>
<gene>
    <name evidence="5" type="primary">recX</name>
    <name evidence="10" type="ORF">BJY24_000252</name>
</gene>
<dbReference type="AlphaFoldDB" id="A0A7W9UG62"/>
<evidence type="ECO:0000259" key="9">
    <source>
        <dbReference type="Pfam" id="PF21982"/>
    </source>
</evidence>
<dbReference type="EMBL" id="JACHIT010000001">
    <property type="protein sequence ID" value="MBB5911385.1"/>
    <property type="molecule type" value="Genomic_DNA"/>
</dbReference>
<dbReference type="PANTHER" id="PTHR33602">
    <property type="entry name" value="REGULATORY PROTEIN RECX FAMILY PROTEIN"/>
    <property type="match status" value="1"/>
</dbReference>
<feature type="domain" description="RecX third three-helical" evidence="8">
    <location>
        <begin position="521"/>
        <end position="567"/>
    </location>
</feature>
<feature type="region of interest" description="Disordered" evidence="6">
    <location>
        <begin position="1"/>
        <end position="94"/>
    </location>
</feature>
<dbReference type="InterPro" id="IPR053924">
    <property type="entry name" value="RecX_HTH_2nd"/>
</dbReference>
<dbReference type="Pfam" id="PF21981">
    <property type="entry name" value="RecX_HTH3"/>
    <property type="match status" value="1"/>
</dbReference>
<evidence type="ECO:0000256" key="4">
    <source>
        <dbReference type="ARBA" id="ARBA00022490"/>
    </source>
</evidence>
<dbReference type="Gene3D" id="1.10.10.10">
    <property type="entry name" value="Winged helix-like DNA-binding domain superfamily/Winged helix DNA-binding domain"/>
    <property type="match status" value="4"/>
</dbReference>
<evidence type="ECO:0000313" key="10">
    <source>
        <dbReference type="EMBL" id="MBB5911385.1"/>
    </source>
</evidence>
<feature type="compositionally biased region" description="Basic and acidic residues" evidence="6">
    <location>
        <begin position="300"/>
        <end position="315"/>
    </location>
</feature>
<evidence type="ECO:0000259" key="8">
    <source>
        <dbReference type="Pfam" id="PF21981"/>
    </source>
</evidence>
<evidence type="ECO:0000256" key="2">
    <source>
        <dbReference type="ARBA" id="ARBA00009695"/>
    </source>
</evidence>
<evidence type="ECO:0000256" key="3">
    <source>
        <dbReference type="ARBA" id="ARBA00018111"/>
    </source>
</evidence>
<dbReference type="GO" id="GO:0005737">
    <property type="term" value="C:cytoplasm"/>
    <property type="evidence" value="ECO:0007669"/>
    <property type="project" value="UniProtKB-SubCell"/>
</dbReference>
<dbReference type="InterPro" id="IPR036388">
    <property type="entry name" value="WH-like_DNA-bd_sf"/>
</dbReference>
<dbReference type="Pfam" id="PF21982">
    <property type="entry name" value="RecX_HTH1"/>
    <property type="match status" value="3"/>
</dbReference>
<keyword evidence="4 5" id="KW-0963">Cytoplasm</keyword>
<feature type="compositionally biased region" description="Basic and acidic residues" evidence="6">
    <location>
        <begin position="21"/>
        <end position="38"/>
    </location>
</feature>
<comment type="function">
    <text evidence="5">Modulates RecA activity.</text>
</comment>